<accession>A0A0B2UK93</accession>
<reference evidence="1 2" key="1">
    <citation type="submission" date="2014-11" db="EMBL/GenBank/DDBJ databases">
        <title>Genetic blueprint of the zoonotic pathogen Toxocara canis.</title>
        <authorList>
            <person name="Zhu X.-Q."/>
            <person name="Korhonen P.K."/>
            <person name="Cai H."/>
            <person name="Young N.D."/>
            <person name="Nejsum P."/>
            <person name="von Samson-Himmelstjerna G."/>
            <person name="Boag P.R."/>
            <person name="Tan P."/>
            <person name="Li Q."/>
            <person name="Min J."/>
            <person name="Yang Y."/>
            <person name="Wang X."/>
            <person name="Fang X."/>
            <person name="Hall R.S."/>
            <person name="Hofmann A."/>
            <person name="Sternberg P.W."/>
            <person name="Jex A.R."/>
            <person name="Gasser R.B."/>
        </authorList>
    </citation>
    <scope>NUCLEOTIDE SEQUENCE [LARGE SCALE GENOMIC DNA]</scope>
    <source>
        <strain evidence="1">PN_DK_2014</strain>
    </source>
</reference>
<keyword evidence="2" id="KW-1185">Reference proteome</keyword>
<gene>
    <name evidence="1" type="ORF">Tcan_02224</name>
</gene>
<dbReference type="Proteomes" id="UP000031036">
    <property type="component" value="Unassembled WGS sequence"/>
</dbReference>
<evidence type="ECO:0000313" key="1">
    <source>
        <dbReference type="EMBL" id="KHN71491.1"/>
    </source>
</evidence>
<sequence length="294" mass="32428">LEASRQQFNEQLAELRAKWDSEMSSIINATQSEPILRTATTTMNASAGPARAVILMPFTRNPSSAQAHAYALPNSVITTPFKEASEIVAPPMRPPQMLRQITNGTTAVSNPPSPIIDPASIKRLPKQFPNDYVETLQQRIDAHRQTTPPIIDGFARNIIAPPMIREAVSASTTAHLAATSALERNTMHRKATGAAEMQQLGQLKLPIARSNSPISNTVSSDDGVLSFLRLDRPNPYTSQDEVAVSLSSMKEQSSKFRTFAHRKGRPRLDETHSVRFEVWKCAFLFHFTTIVLGT</sequence>
<comment type="caution">
    <text evidence="1">The sequence shown here is derived from an EMBL/GenBank/DDBJ whole genome shotgun (WGS) entry which is preliminary data.</text>
</comment>
<name>A0A0B2UK93_TOXCA</name>
<feature type="non-terminal residue" evidence="1">
    <location>
        <position position="1"/>
    </location>
</feature>
<dbReference type="EMBL" id="JPKZ01022083">
    <property type="protein sequence ID" value="KHN71491.1"/>
    <property type="molecule type" value="Genomic_DNA"/>
</dbReference>
<proteinExistence type="predicted"/>
<organism evidence="1 2">
    <name type="scientific">Toxocara canis</name>
    <name type="common">Canine roundworm</name>
    <dbReference type="NCBI Taxonomy" id="6265"/>
    <lineage>
        <taxon>Eukaryota</taxon>
        <taxon>Metazoa</taxon>
        <taxon>Ecdysozoa</taxon>
        <taxon>Nematoda</taxon>
        <taxon>Chromadorea</taxon>
        <taxon>Rhabditida</taxon>
        <taxon>Spirurina</taxon>
        <taxon>Ascaridomorpha</taxon>
        <taxon>Ascaridoidea</taxon>
        <taxon>Toxocaridae</taxon>
        <taxon>Toxocara</taxon>
    </lineage>
</organism>
<protein>
    <submittedName>
        <fullName evidence="1">Uncharacterized protein</fullName>
    </submittedName>
</protein>
<evidence type="ECO:0000313" key="2">
    <source>
        <dbReference type="Proteomes" id="UP000031036"/>
    </source>
</evidence>
<dbReference type="AlphaFoldDB" id="A0A0B2UK93"/>